<feature type="compositionally biased region" description="Basic and acidic residues" evidence="9">
    <location>
        <begin position="54"/>
        <end position="70"/>
    </location>
</feature>
<dbReference type="AlphaFoldDB" id="A0A643JVV2"/>
<dbReference type="PROSITE" id="PS00197">
    <property type="entry name" value="2FE2S_FER_1"/>
    <property type="match status" value="1"/>
</dbReference>
<dbReference type="InterPro" id="IPR001623">
    <property type="entry name" value="DnaJ_domain"/>
</dbReference>
<keyword evidence="7" id="KW-0411">Iron-sulfur</keyword>
<evidence type="ECO:0000256" key="7">
    <source>
        <dbReference type="ARBA" id="ARBA00023014"/>
    </source>
</evidence>
<proteinExistence type="inferred from homology"/>
<evidence type="ECO:0000256" key="2">
    <source>
        <dbReference type="ARBA" id="ARBA00022448"/>
    </source>
</evidence>
<feature type="domain" description="J" evidence="10">
    <location>
        <begin position="3"/>
        <end position="62"/>
    </location>
</feature>
<keyword evidence="4" id="KW-0479">Metal-binding</keyword>
<dbReference type="InterPro" id="IPR036010">
    <property type="entry name" value="2Fe-2S_ferredoxin-like_sf"/>
</dbReference>
<dbReference type="EMBL" id="VZUS01000001">
    <property type="protein sequence ID" value="KAB1187234.1"/>
    <property type="molecule type" value="Genomic_DNA"/>
</dbReference>
<comment type="cofactor">
    <cofactor evidence="8">
        <name>[2Fe-2S] cluster</name>
        <dbReference type="ChEBI" id="CHEBI:190135"/>
    </cofactor>
</comment>
<dbReference type="GO" id="GO:0046872">
    <property type="term" value="F:metal ion binding"/>
    <property type="evidence" value="ECO:0007669"/>
    <property type="project" value="UniProtKB-KW"/>
</dbReference>
<sequence>MDTPFDILQIDPDADEADVIQAYRQRVKEAHPDHGGSADEFQLVREAYEEIRTGYSLGDRDGDRARDVERPGYSGGDTDPEPKPRQEGTRVEYLDYDVLDDNSWQLTDEDLFEKAADAGLDTASYGTVVVEPRTCLLKAAEEDGHNWPYACRGGACANCAVAVVEGDMEMPANHILSSEMMDYGIRLSCISVPTTDEVKVVYNIEHLPGLDELRLPSQQARHVRPSD</sequence>
<dbReference type="SUPFAM" id="SSF46565">
    <property type="entry name" value="Chaperone J-domain"/>
    <property type="match status" value="1"/>
</dbReference>
<comment type="caution">
    <text evidence="12">The sequence shown here is derived from an EMBL/GenBank/DDBJ whole genome shotgun (WGS) entry which is preliminary data.</text>
</comment>
<evidence type="ECO:0000256" key="3">
    <source>
        <dbReference type="ARBA" id="ARBA00022714"/>
    </source>
</evidence>
<reference evidence="12" key="1">
    <citation type="submission" date="2019-09" db="EMBL/GenBank/DDBJ databases">
        <title>Genomic analysis of Haloferax sp. CBA1149.</title>
        <authorList>
            <person name="Roh S.W."/>
        </authorList>
    </citation>
    <scope>NUCLEOTIDE SEQUENCE</scope>
    <source>
        <strain evidence="12">CBA1149</strain>
    </source>
</reference>
<dbReference type="InterPro" id="IPR012675">
    <property type="entry name" value="Beta-grasp_dom_sf"/>
</dbReference>
<evidence type="ECO:0000256" key="6">
    <source>
        <dbReference type="ARBA" id="ARBA00023004"/>
    </source>
</evidence>
<dbReference type="Gene3D" id="3.10.20.30">
    <property type="match status" value="1"/>
</dbReference>
<dbReference type="PROSITE" id="PS51085">
    <property type="entry name" value="2FE2S_FER_2"/>
    <property type="match status" value="1"/>
</dbReference>
<keyword evidence="6" id="KW-0408">Iron</keyword>
<dbReference type="GO" id="GO:0051537">
    <property type="term" value="F:2 iron, 2 sulfur cluster binding"/>
    <property type="evidence" value="ECO:0007669"/>
    <property type="project" value="UniProtKB-KW"/>
</dbReference>
<evidence type="ECO:0000313" key="12">
    <source>
        <dbReference type="EMBL" id="KAB1187234.1"/>
    </source>
</evidence>
<dbReference type="InterPro" id="IPR053441">
    <property type="entry name" value="2Fe2S_Ferredoxin"/>
</dbReference>
<feature type="region of interest" description="Disordered" evidence="9">
    <location>
        <begin position="54"/>
        <end position="88"/>
    </location>
</feature>
<dbReference type="RefSeq" id="WP_151135679.1">
    <property type="nucleotide sequence ID" value="NZ_VZUS01000001.1"/>
</dbReference>
<dbReference type="CDD" id="cd06257">
    <property type="entry name" value="DnaJ"/>
    <property type="match status" value="1"/>
</dbReference>
<evidence type="ECO:0000259" key="11">
    <source>
        <dbReference type="PROSITE" id="PS51085"/>
    </source>
</evidence>
<dbReference type="NCBIfam" id="NF041393">
    <property type="entry name" value="Frdxn_Halo"/>
    <property type="match status" value="1"/>
</dbReference>
<comment type="similarity">
    <text evidence="1">Belongs to the 2Fe2S plant-type ferredoxin family.</text>
</comment>
<dbReference type="PANTHER" id="PTHR43112">
    <property type="entry name" value="FERREDOXIN"/>
    <property type="match status" value="1"/>
</dbReference>
<keyword evidence="2" id="KW-0813">Transport</keyword>
<dbReference type="SUPFAM" id="SSF54292">
    <property type="entry name" value="2Fe-2S ferredoxin-like"/>
    <property type="match status" value="1"/>
</dbReference>
<evidence type="ECO:0000256" key="9">
    <source>
        <dbReference type="SAM" id="MobiDB-lite"/>
    </source>
</evidence>
<gene>
    <name evidence="12" type="ORF">Hfx1149_04000</name>
</gene>
<dbReference type="InterPro" id="IPR036869">
    <property type="entry name" value="J_dom_sf"/>
</dbReference>
<organism evidence="12">
    <name type="scientific">Haloferax sp. CBA1149</name>
    <dbReference type="NCBI Taxonomy" id="2650753"/>
    <lineage>
        <taxon>Archaea</taxon>
        <taxon>Methanobacteriati</taxon>
        <taxon>Methanobacteriota</taxon>
        <taxon>Stenosarchaea group</taxon>
        <taxon>Halobacteria</taxon>
        <taxon>Halobacteriales</taxon>
        <taxon>Haloferacaceae</taxon>
        <taxon>Haloferax</taxon>
    </lineage>
</organism>
<dbReference type="Pfam" id="PF00111">
    <property type="entry name" value="Fer2"/>
    <property type="match status" value="1"/>
</dbReference>
<evidence type="ECO:0000256" key="1">
    <source>
        <dbReference type="ARBA" id="ARBA00007874"/>
    </source>
</evidence>
<dbReference type="CDD" id="cd00207">
    <property type="entry name" value="fer2"/>
    <property type="match status" value="1"/>
</dbReference>
<dbReference type="InterPro" id="IPR006058">
    <property type="entry name" value="2Fe2S_fd_BS"/>
</dbReference>
<evidence type="ECO:0000259" key="10">
    <source>
        <dbReference type="PROSITE" id="PS50076"/>
    </source>
</evidence>
<dbReference type="Gene3D" id="1.10.287.110">
    <property type="entry name" value="DnaJ domain"/>
    <property type="match status" value="1"/>
</dbReference>
<accession>A0A643JVV2</accession>
<name>A0A643JVV2_9EURY</name>
<dbReference type="InterPro" id="IPR001041">
    <property type="entry name" value="2Fe-2S_ferredoxin-type"/>
</dbReference>
<keyword evidence="5" id="KW-0249">Electron transport</keyword>
<dbReference type="Pfam" id="PF00226">
    <property type="entry name" value="DnaJ"/>
    <property type="match status" value="1"/>
</dbReference>
<dbReference type="PROSITE" id="PS50076">
    <property type="entry name" value="DNAJ_2"/>
    <property type="match status" value="1"/>
</dbReference>
<dbReference type="PANTHER" id="PTHR43112:SF3">
    <property type="entry name" value="FERREDOXIN-2, CHLOROPLASTIC"/>
    <property type="match status" value="1"/>
</dbReference>
<keyword evidence="3" id="KW-0001">2Fe-2S</keyword>
<dbReference type="SMART" id="SM00271">
    <property type="entry name" value="DnaJ"/>
    <property type="match status" value="1"/>
</dbReference>
<evidence type="ECO:0000256" key="4">
    <source>
        <dbReference type="ARBA" id="ARBA00022723"/>
    </source>
</evidence>
<evidence type="ECO:0000256" key="5">
    <source>
        <dbReference type="ARBA" id="ARBA00022982"/>
    </source>
</evidence>
<feature type="domain" description="2Fe-2S ferredoxin-type" evidence="11">
    <location>
        <begin position="116"/>
        <end position="206"/>
    </location>
</feature>
<protein>
    <submittedName>
        <fullName evidence="12">2Fe-2S iron-sulfur cluster binding domain-containing protein</fullName>
    </submittedName>
</protein>
<evidence type="ECO:0000256" key="8">
    <source>
        <dbReference type="ARBA" id="ARBA00034078"/>
    </source>
</evidence>